<feature type="compositionally biased region" description="Basic and acidic residues" evidence="6">
    <location>
        <begin position="85"/>
        <end position="110"/>
    </location>
</feature>
<dbReference type="Pfam" id="PF12821">
    <property type="entry name" value="ThrE_2"/>
    <property type="match status" value="1"/>
</dbReference>
<evidence type="ECO:0000259" key="8">
    <source>
        <dbReference type="Pfam" id="PF06738"/>
    </source>
</evidence>
<feature type="transmembrane region" description="Helical" evidence="7">
    <location>
        <begin position="792"/>
        <end position="825"/>
    </location>
</feature>
<evidence type="ECO:0000256" key="7">
    <source>
        <dbReference type="SAM" id="Phobius"/>
    </source>
</evidence>
<accession>A0A9P5CNR9</accession>
<feature type="transmembrane region" description="Helical" evidence="7">
    <location>
        <begin position="562"/>
        <end position="582"/>
    </location>
</feature>
<feature type="transmembrane region" description="Helical" evidence="7">
    <location>
        <begin position="845"/>
        <end position="870"/>
    </location>
</feature>
<comment type="similarity">
    <text evidence="5">Belongs to the ThrE exporter (TC 2.A.79) family.</text>
</comment>
<reference evidence="10" key="1">
    <citation type="journal article" date="2020" name="Phytopathology">
        <title>Genome sequence of the chestnut blight fungus Cryphonectria parasitica EP155: A fundamental resource for an archetypical invasive plant pathogen.</title>
        <authorList>
            <person name="Crouch J.A."/>
            <person name="Dawe A."/>
            <person name="Aerts A."/>
            <person name="Barry K."/>
            <person name="Churchill A.C.L."/>
            <person name="Grimwood J."/>
            <person name="Hillman B."/>
            <person name="Milgroom M.G."/>
            <person name="Pangilinan J."/>
            <person name="Smith M."/>
            <person name="Salamov A."/>
            <person name="Schmutz J."/>
            <person name="Yadav J."/>
            <person name="Grigoriev I.V."/>
            <person name="Nuss D."/>
        </authorList>
    </citation>
    <scope>NUCLEOTIDE SEQUENCE</scope>
    <source>
        <strain evidence="10">EP155</strain>
    </source>
</reference>
<feature type="transmembrane region" description="Helical" evidence="7">
    <location>
        <begin position="594"/>
        <end position="618"/>
    </location>
</feature>
<feature type="region of interest" description="Disordered" evidence="6">
    <location>
        <begin position="44"/>
        <end position="138"/>
    </location>
</feature>
<feature type="compositionally biased region" description="Basic and acidic residues" evidence="6">
    <location>
        <begin position="55"/>
        <end position="66"/>
    </location>
</feature>
<dbReference type="InterPro" id="IPR051361">
    <property type="entry name" value="ThrE/Ser_Exporter"/>
</dbReference>
<evidence type="ECO:0000256" key="1">
    <source>
        <dbReference type="ARBA" id="ARBA00004141"/>
    </source>
</evidence>
<comment type="caution">
    <text evidence="10">The sequence shown here is derived from an EMBL/GenBank/DDBJ whole genome shotgun (WGS) entry which is preliminary data.</text>
</comment>
<protein>
    <recommendedName>
        <fullName evidence="12">Threonine/serine exporter-like N-terminal domain-containing protein</fullName>
    </recommendedName>
</protein>
<dbReference type="EMBL" id="MU032348">
    <property type="protein sequence ID" value="KAF3764406.1"/>
    <property type="molecule type" value="Genomic_DNA"/>
</dbReference>
<evidence type="ECO:0000313" key="11">
    <source>
        <dbReference type="Proteomes" id="UP000803844"/>
    </source>
</evidence>
<feature type="transmembrane region" description="Helical" evidence="7">
    <location>
        <begin position="537"/>
        <end position="555"/>
    </location>
</feature>
<feature type="compositionally biased region" description="Basic residues" evidence="6">
    <location>
        <begin position="117"/>
        <end position="127"/>
    </location>
</feature>
<dbReference type="InterPro" id="IPR024528">
    <property type="entry name" value="ThrE_2"/>
</dbReference>
<feature type="region of interest" description="Disordered" evidence="6">
    <location>
        <begin position="357"/>
        <end position="388"/>
    </location>
</feature>
<organism evidence="10 11">
    <name type="scientific">Cryphonectria parasitica (strain ATCC 38755 / EP155)</name>
    <dbReference type="NCBI Taxonomy" id="660469"/>
    <lineage>
        <taxon>Eukaryota</taxon>
        <taxon>Fungi</taxon>
        <taxon>Dikarya</taxon>
        <taxon>Ascomycota</taxon>
        <taxon>Pezizomycotina</taxon>
        <taxon>Sordariomycetes</taxon>
        <taxon>Sordariomycetidae</taxon>
        <taxon>Diaporthales</taxon>
        <taxon>Cryphonectriaceae</taxon>
        <taxon>Cryphonectria-Endothia species complex</taxon>
        <taxon>Cryphonectria</taxon>
    </lineage>
</organism>
<keyword evidence="4 7" id="KW-0472">Membrane</keyword>
<evidence type="ECO:0000313" key="10">
    <source>
        <dbReference type="EMBL" id="KAF3764406.1"/>
    </source>
</evidence>
<feature type="transmembrane region" description="Helical" evidence="7">
    <location>
        <begin position="630"/>
        <end position="651"/>
    </location>
</feature>
<dbReference type="GeneID" id="63836099"/>
<evidence type="ECO:0008006" key="12">
    <source>
        <dbReference type="Google" id="ProtNLM"/>
    </source>
</evidence>
<feature type="transmembrane region" description="Helical" evidence="7">
    <location>
        <begin position="671"/>
        <end position="690"/>
    </location>
</feature>
<dbReference type="Pfam" id="PF06738">
    <property type="entry name" value="ThrE"/>
    <property type="match status" value="1"/>
</dbReference>
<feature type="region of interest" description="Disordered" evidence="6">
    <location>
        <begin position="212"/>
        <end position="251"/>
    </location>
</feature>
<feature type="region of interest" description="Disordered" evidence="6">
    <location>
        <begin position="286"/>
        <end position="328"/>
    </location>
</feature>
<evidence type="ECO:0000256" key="4">
    <source>
        <dbReference type="ARBA" id="ARBA00023136"/>
    </source>
</evidence>
<feature type="compositionally biased region" description="Basic and acidic residues" evidence="6">
    <location>
        <begin position="212"/>
        <end position="221"/>
    </location>
</feature>
<evidence type="ECO:0000256" key="3">
    <source>
        <dbReference type="ARBA" id="ARBA00022989"/>
    </source>
</evidence>
<sequence length="882" mass="95249">MSSRSSLHFSSSPESPGAGPSGSPHPIVTVTIPKDEVEEIIKAKKKKVGFARDPSPPREAGDDYFDHVPIGGDSANNTPGAGPAARRDSFDRAELTEALEKILKPEDHSGPPELHLPRPRPALRKSRPASPAEPVVGLSHPSEIEARYRAGRLAESVSALASRRNSIDSRDDAHDGLLPETSAHDWHGASMMATGAATSGAETDLEGLIYRKKVETEADRLVRKHTQRRRDNLAPTSVPQTPDPDTRSRPATPVAYDLEYVPPAPAKYHGGILGSLLKLYNNEEARHDSGTTTPDLRTPRSSPPSTTPGTPRVPDPPSRPRSGLFGLGSRHSASTLAELIGSTSTLVAPASAGTSKDWSEAVASKVRQEREKPKKGHRRKTSKSSTKTQQLLVTKHIAVIISRHRYLVKLCRALMEFGAPTHRLEAYMAMSARVLGIEGQFLYLPGCMIISFDDTETHTTEVKIVRTPQGVDLGKLHDVHEVYKLVVHDLISVDDAMFRLDAVINKKQKYNKTIRVLVYGLAAVTVAPFAFEGRWIDMPIAFVMGCILGVMQLFVAPSSELYANVFEISASLLMAFLGRMFGSITYHGERLFCFSALAQSSIALILPGYMVLCGSLELQSHNMVAGSVRMVYAMIYTLFLGYGVTIGATLYGLMDQNAVSETTCENPLNSYWDLLFVPLFTVCLCIINQAKVKQMPVMLMISFAGYVVNSFTDKATNSSTVSNTLGALTIGVLANIYSRVSRHAENFWLDLWEKHLQPRIKGLRNPRRTDPEAALKAEPADSPDGRRVGYGLAAAAMLPAIFVQVPSGIASAGSLVAGVLSANAITGNTTAEAASGSSDLSSGAFSVLGSVIQVAISISVGLSLAALLVYPFGKRRSGLFSF</sequence>
<feature type="domain" description="Threonine/serine exporter-like N-terminal" evidence="8">
    <location>
        <begin position="405"/>
        <end position="650"/>
    </location>
</feature>
<evidence type="ECO:0000259" key="9">
    <source>
        <dbReference type="Pfam" id="PF12821"/>
    </source>
</evidence>
<keyword evidence="3 7" id="KW-1133">Transmembrane helix</keyword>
<feature type="compositionally biased region" description="Basic residues" evidence="6">
    <location>
        <begin position="373"/>
        <end position="382"/>
    </location>
</feature>
<keyword evidence="2 7" id="KW-0812">Transmembrane</keyword>
<dbReference type="OrthoDB" id="413008at2759"/>
<dbReference type="InterPro" id="IPR010619">
    <property type="entry name" value="ThrE-like_N"/>
</dbReference>
<dbReference type="GO" id="GO:0022857">
    <property type="term" value="F:transmembrane transporter activity"/>
    <property type="evidence" value="ECO:0007669"/>
    <property type="project" value="InterPro"/>
</dbReference>
<dbReference type="PANTHER" id="PTHR31082:SF4">
    <property type="entry name" value="PHEROMONE-REGULATED MEMBRANE PROTEIN 10"/>
    <property type="match status" value="1"/>
</dbReference>
<evidence type="ECO:0000256" key="2">
    <source>
        <dbReference type="ARBA" id="ARBA00022692"/>
    </source>
</evidence>
<name>A0A9P5CNR9_CRYP1</name>
<dbReference type="PANTHER" id="PTHR31082">
    <property type="entry name" value="PHEROMONE-REGULATED MEMBRANE PROTEIN 10"/>
    <property type="match status" value="1"/>
</dbReference>
<feature type="domain" description="Threonine/Serine exporter ThrE" evidence="9">
    <location>
        <begin position="674"/>
        <end position="742"/>
    </location>
</feature>
<evidence type="ECO:0000256" key="6">
    <source>
        <dbReference type="SAM" id="MobiDB-lite"/>
    </source>
</evidence>
<dbReference type="RefSeq" id="XP_040775367.1">
    <property type="nucleotide sequence ID" value="XM_040918970.1"/>
</dbReference>
<feature type="compositionally biased region" description="Basic and acidic residues" evidence="6">
    <location>
        <begin position="767"/>
        <end position="782"/>
    </location>
</feature>
<feature type="region of interest" description="Disordered" evidence="6">
    <location>
        <begin position="156"/>
        <end position="183"/>
    </location>
</feature>
<feature type="compositionally biased region" description="Low complexity" evidence="6">
    <location>
        <begin position="291"/>
        <end position="300"/>
    </location>
</feature>
<feature type="region of interest" description="Disordered" evidence="6">
    <location>
        <begin position="762"/>
        <end position="782"/>
    </location>
</feature>
<gene>
    <name evidence="10" type="ORF">M406DRAFT_291478</name>
</gene>
<feature type="compositionally biased region" description="Basic and acidic residues" evidence="6">
    <location>
        <begin position="165"/>
        <end position="183"/>
    </location>
</feature>
<proteinExistence type="inferred from homology"/>
<feature type="compositionally biased region" description="Pro residues" evidence="6">
    <location>
        <begin position="301"/>
        <end position="319"/>
    </location>
</feature>
<feature type="region of interest" description="Disordered" evidence="6">
    <location>
        <begin position="1"/>
        <end position="28"/>
    </location>
</feature>
<evidence type="ECO:0000256" key="5">
    <source>
        <dbReference type="ARBA" id="ARBA00034125"/>
    </source>
</evidence>
<dbReference type="AlphaFoldDB" id="A0A9P5CNR9"/>
<comment type="subcellular location">
    <subcellularLocation>
        <location evidence="1">Membrane</location>
        <topology evidence="1">Multi-pass membrane protein</topology>
    </subcellularLocation>
</comment>
<feature type="compositionally biased region" description="Low complexity" evidence="6">
    <location>
        <begin position="1"/>
        <end position="26"/>
    </location>
</feature>
<keyword evidence="11" id="KW-1185">Reference proteome</keyword>
<dbReference type="Proteomes" id="UP000803844">
    <property type="component" value="Unassembled WGS sequence"/>
</dbReference>